<feature type="region of interest" description="Disordered" evidence="1">
    <location>
        <begin position="1"/>
        <end position="20"/>
    </location>
</feature>
<dbReference type="EMBL" id="BSBI01000016">
    <property type="protein sequence ID" value="GLF98837.1"/>
    <property type="molecule type" value="Genomic_DNA"/>
</dbReference>
<protein>
    <submittedName>
        <fullName evidence="2">ABC transporter substrate-binding protein</fullName>
    </submittedName>
</protein>
<feature type="compositionally biased region" description="Pro residues" evidence="1">
    <location>
        <begin position="1"/>
        <end position="18"/>
    </location>
</feature>
<dbReference type="Gene3D" id="3.40.50.2300">
    <property type="match status" value="1"/>
</dbReference>
<gene>
    <name evidence="2" type="ORF">SYYSPA8_31090</name>
</gene>
<dbReference type="SUPFAM" id="SSF53822">
    <property type="entry name" value="Periplasmic binding protein-like I"/>
    <property type="match status" value="1"/>
</dbReference>
<evidence type="ECO:0000256" key="1">
    <source>
        <dbReference type="SAM" id="MobiDB-lite"/>
    </source>
</evidence>
<organism evidence="2 3">
    <name type="scientific">Streptomyces yaizuensis</name>
    <dbReference type="NCBI Taxonomy" id="2989713"/>
    <lineage>
        <taxon>Bacteria</taxon>
        <taxon>Bacillati</taxon>
        <taxon>Actinomycetota</taxon>
        <taxon>Actinomycetes</taxon>
        <taxon>Kitasatosporales</taxon>
        <taxon>Streptomycetaceae</taxon>
        <taxon>Streptomyces</taxon>
    </lineage>
</organism>
<keyword evidence="3" id="KW-1185">Reference proteome</keyword>
<proteinExistence type="predicted"/>
<reference evidence="2 3" key="1">
    <citation type="submission" date="2022-10" db="EMBL/GenBank/DDBJ databases">
        <title>Draft genome sequence of Streptomyces sp. YSPA8.</title>
        <authorList>
            <person name="Moriuchi R."/>
            <person name="Dohra H."/>
            <person name="Yamamura H."/>
            <person name="Kodani S."/>
        </authorList>
    </citation>
    <scope>NUCLEOTIDE SEQUENCE [LARGE SCALE GENOMIC DNA]</scope>
    <source>
        <strain evidence="2 3">YSPA8</strain>
    </source>
</reference>
<dbReference type="Proteomes" id="UP001291653">
    <property type="component" value="Unassembled WGS sequence"/>
</dbReference>
<evidence type="ECO:0000313" key="3">
    <source>
        <dbReference type="Proteomes" id="UP001291653"/>
    </source>
</evidence>
<evidence type="ECO:0000313" key="2">
    <source>
        <dbReference type="EMBL" id="GLF98837.1"/>
    </source>
</evidence>
<comment type="caution">
    <text evidence="2">The sequence shown here is derived from an EMBL/GenBank/DDBJ whole genome shotgun (WGS) entry which is preliminary data.</text>
</comment>
<dbReference type="InterPro" id="IPR028082">
    <property type="entry name" value="Peripla_BP_I"/>
</dbReference>
<sequence>MDSPNSPLPARPPQPGPDPAITRQELAALIQLALAQGARDIAVGSGRTPAALAAAEAIIRTWRACGGTVADTVTWPETAASWLRQARRFAAAPADLWVMTGPGAGWAQMTRRLLWSTPWRPDRTLATAAIGRPDTLALVGADRLRGMTGAGTNGATWRITEDGAIAATGPGVP</sequence>
<name>A0ABQ5P8C5_9ACTN</name>
<dbReference type="RefSeq" id="WP_323450808.1">
    <property type="nucleotide sequence ID" value="NZ_BSBI01000016.1"/>
</dbReference>
<accession>A0ABQ5P8C5</accession>